<dbReference type="InterPro" id="IPR036318">
    <property type="entry name" value="FAD-bd_PCMH-like_sf"/>
</dbReference>
<evidence type="ECO:0000256" key="9">
    <source>
        <dbReference type="ARBA" id="ARBA00022630"/>
    </source>
</evidence>
<dbReference type="PROSITE" id="PS51387">
    <property type="entry name" value="FAD_PCMH"/>
    <property type="match status" value="1"/>
</dbReference>
<keyword evidence="9 19" id="KW-0285">Flavoprotein</keyword>
<dbReference type="Pfam" id="PF01565">
    <property type="entry name" value="FAD_binding_4"/>
    <property type="match status" value="1"/>
</dbReference>
<keyword evidence="22" id="KW-1185">Reference proteome</keyword>
<name>A0A4Q7PM80_9FLAO</name>
<keyword evidence="11 19" id="KW-0521">NADP</keyword>
<evidence type="ECO:0000256" key="3">
    <source>
        <dbReference type="ARBA" id="ARBA00004496"/>
    </source>
</evidence>
<dbReference type="InterPro" id="IPR016169">
    <property type="entry name" value="FAD-bd_PCMH_sub2"/>
</dbReference>
<dbReference type="Proteomes" id="UP000292262">
    <property type="component" value="Unassembled WGS sequence"/>
</dbReference>
<dbReference type="GO" id="GO:0009252">
    <property type="term" value="P:peptidoglycan biosynthetic process"/>
    <property type="evidence" value="ECO:0007669"/>
    <property type="project" value="UniProtKB-UniRule"/>
</dbReference>
<protein>
    <recommendedName>
        <fullName evidence="6 19">UDP-N-acetylenolpyruvoylglucosamine reductase</fullName>
        <ecNumber evidence="5 19">1.3.1.98</ecNumber>
    </recommendedName>
    <alternativeName>
        <fullName evidence="17 19">UDP-N-acetylmuramate dehydrogenase</fullName>
    </alternativeName>
</protein>
<gene>
    <name evidence="19" type="primary">murB</name>
    <name evidence="21" type="ORF">EV197_1336</name>
</gene>
<dbReference type="RefSeq" id="WP_278042402.1">
    <property type="nucleotide sequence ID" value="NZ_SGXE01000001.1"/>
</dbReference>
<dbReference type="InterPro" id="IPR006094">
    <property type="entry name" value="Oxid_FAD_bind_N"/>
</dbReference>
<dbReference type="Gene3D" id="3.30.465.10">
    <property type="match status" value="1"/>
</dbReference>
<comment type="function">
    <text evidence="2 19">Cell wall formation.</text>
</comment>
<evidence type="ECO:0000256" key="7">
    <source>
        <dbReference type="ARBA" id="ARBA00022490"/>
    </source>
</evidence>
<evidence type="ECO:0000256" key="8">
    <source>
        <dbReference type="ARBA" id="ARBA00022618"/>
    </source>
</evidence>
<keyword evidence="12 19" id="KW-0133">Cell shape</keyword>
<dbReference type="EMBL" id="SGXE01000001">
    <property type="protein sequence ID" value="RZT00103.1"/>
    <property type="molecule type" value="Genomic_DNA"/>
</dbReference>
<proteinExistence type="inferred from homology"/>
<evidence type="ECO:0000313" key="21">
    <source>
        <dbReference type="EMBL" id="RZT00103.1"/>
    </source>
</evidence>
<dbReference type="GO" id="GO:0051301">
    <property type="term" value="P:cell division"/>
    <property type="evidence" value="ECO:0007669"/>
    <property type="project" value="UniProtKB-KW"/>
</dbReference>
<dbReference type="PANTHER" id="PTHR21071:SF4">
    <property type="entry name" value="UDP-N-ACETYLENOLPYRUVOYLGLUCOSAMINE REDUCTASE"/>
    <property type="match status" value="1"/>
</dbReference>
<feature type="active site" description="Proton donor" evidence="19">
    <location>
        <position position="262"/>
    </location>
</feature>
<dbReference type="NCBIfam" id="NF010478">
    <property type="entry name" value="PRK13903.1"/>
    <property type="match status" value="1"/>
</dbReference>
<dbReference type="InterPro" id="IPR016167">
    <property type="entry name" value="FAD-bd_PCMH_sub1"/>
</dbReference>
<evidence type="ECO:0000256" key="1">
    <source>
        <dbReference type="ARBA" id="ARBA00001974"/>
    </source>
</evidence>
<comment type="similarity">
    <text evidence="19">Belongs to the MurB family.</text>
</comment>
<feature type="domain" description="FAD-binding PCMH-type" evidence="20">
    <location>
        <begin position="41"/>
        <end position="211"/>
    </location>
</feature>
<accession>A0A4Q7PM80</accession>
<keyword evidence="10 19" id="KW-0274">FAD</keyword>
<organism evidence="21 22">
    <name type="scientific">Aquimarina brevivitae</name>
    <dbReference type="NCBI Taxonomy" id="323412"/>
    <lineage>
        <taxon>Bacteria</taxon>
        <taxon>Pseudomonadati</taxon>
        <taxon>Bacteroidota</taxon>
        <taxon>Flavobacteriia</taxon>
        <taxon>Flavobacteriales</taxon>
        <taxon>Flavobacteriaceae</taxon>
        <taxon>Aquimarina</taxon>
    </lineage>
</organism>
<dbReference type="EC" id="1.3.1.98" evidence="5 19"/>
<dbReference type="InterPro" id="IPR036635">
    <property type="entry name" value="MurB_C_sf"/>
</dbReference>
<comment type="catalytic activity">
    <reaction evidence="18 19">
        <text>UDP-N-acetyl-alpha-D-muramate + NADP(+) = UDP-N-acetyl-3-O-(1-carboxyvinyl)-alpha-D-glucosamine + NADPH + H(+)</text>
        <dbReference type="Rhea" id="RHEA:12248"/>
        <dbReference type="ChEBI" id="CHEBI:15378"/>
        <dbReference type="ChEBI" id="CHEBI:57783"/>
        <dbReference type="ChEBI" id="CHEBI:58349"/>
        <dbReference type="ChEBI" id="CHEBI:68483"/>
        <dbReference type="ChEBI" id="CHEBI:70757"/>
        <dbReference type="EC" id="1.3.1.98"/>
    </reaction>
</comment>
<dbReference type="Gene3D" id="3.90.78.10">
    <property type="entry name" value="UDP-N-acetylenolpyruvoylglucosamine reductase, C-terminal domain"/>
    <property type="match status" value="1"/>
</dbReference>
<evidence type="ECO:0000256" key="15">
    <source>
        <dbReference type="ARBA" id="ARBA00023306"/>
    </source>
</evidence>
<keyword evidence="7 19" id="KW-0963">Cytoplasm</keyword>
<keyword evidence="14 19" id="KW-0560">Oxidoreductase</keyword>
<dbReference type="NCBIfam" id="TIGR00179">
    <property type="entry name" value="murB"/>
    <property type="match status" value="1"/>
</dbReference>
<dbReference type="SUPFAM" id="SSF56176">
    <property type="entry name" value="FAD-binding/transporter-associated domain-like"/>
    <property type="match status" value="1"/>
</dbReference>
<dbReference type="PANTHER" id="PTHR21071">
    <property type="entry name" value="UDP-N-ACETYLENOLPYRUVOYLGLUCOSAMINE REDUCTASE"/>
    <property type="match status" value="1"/>
</dbReference>
<evidence type="ECO:0000256" key="18">
    <source>
        <dbReference type="ARBA" id="ARBA00048914"/>
    </source>
</evidence>
<dbReference type="AlphaFoldDB" id="A0A4Q7PM80"/>
<dbReference type="NCBIfam" id="NF000755">
    <property type="entry name" value="PRK00046.1"/>
    <property type="match status" value="1"/>
</dbReference>
<dbReference type="GO" id="GO:0071949">
    <property type="term" value="F:FAD binding"/>
    <property type="evidence" value="ECO:0007669"/>
    <property type="project" value="InterPro"/>
</dbReference>
<evidence type="ECO:0000256" key="11">
    <source>
        <dbReference type="ARBA" id="ARBA00022857"/>
    </source>
</evidence>
<evidence type="ECO:0000256" key="6">
    <source>
        <dbReference type="ARBA" id="ARBA00015188"/>
    </source>
</evidence>
<dbReference type="Gene3D" id="3.30.43.10">
    <property type="entry name" value="Uridine Diphospho-n-acetylenolpyruvylglucosamine Reductase, domain 2"/>
    <property type="match status" value="1"/>
</dbReference>
<evidence type="ECO:0000256" key="10">
    <source>
        <dbReference type="ARBA" id="ARBA00022827"/>
    </source>
</evidence>
<evidence type="ECO:0000256" key="2">
    <source>
        <dbReference type="ARBA" id="ARBA00003921"/>
    </source>
</evidence>
<comment type="subcellular location">
    <subcellularLocation>
        <location evidence="3 19">Cytoplasm</location>
    </subcellularLocation>
</comment>
<dbReference type="HAMAP" id="MF_00037">
    <property type="entry name" value="MurB"/>
    <property type="match status" value="1"/>
</dbReference>
<evidence type="ECO:0000256" key="13">
    <source>
        <dbReference type="ARBA" id="ARBA00022984"/>
    </source>
</evidence>
<evidence type="ECO:0000256" key="5">
    <source>
        <dbReference type="ARBA" id="ARBA00012518"/>
    </source>
</evidence>
<keyword evidence="15 19" id="KW-0131">Cell cycle</keyword>
<dbReference type="UniPathway" id="UPA00219"/>
<evidence type="ECO:0000256" key="4">
    <source>
        <dbReference type="ARBA" id="ARBA00004752"/>
    </source>
</evidence>
<feature type="active site" evidence="19">
    <location>
        <position position="358"/>
    </location>
</feature>
<dbReference type="InterPro" id="IPR016166">
    <property type="entry name" value="FAD-bd_PCMH"/>
</dbReference>
<evidence type="ECO:0000256" key="14">
    <source>
        <dbReference type="ARBA" id="ARBA00023002"/>
    </source>
</evidence>
<feature type="active site" evidence="19">
    <location>
        <position position="187"/>
    </location>
</feature>
<keyword evidence="13 19" id="KW-0573">Peptidoglycan synthesis</keyword>
<keyword evidence="8 19" id="KW-0132">Cell division</keyword>
<evidence type="ECO:0000256" key="12">
    <source>
        <dbReference type="ARBA" id="ARBA00022960"/>
    </source>
</evidence>
<dbReference type="InterPro" id="IPR011601">
    <property type="entry name" value="MurB_C"/>
</dbReference>
<dbReference type="Pfam" id="PF02873">
    <property type="entry name" value="MurB_C"/>
    <property type="match status" value="1"/>
</dbReference>
<evidence type="ECO:0000256" key="17">
    <source>
        <dbReference type="ARBA" id="ARBA00031026"/>
    </source>
</evidence>
<dbReference type="InterPro" id="IPR003170">
    <property type="entry name" value="MurB"/>
</dbReference>
<dbReference type="GO" id="GO:0008762">
    <property type="term" value="F:UDP-N-acetylmuramate dehydrogenase activity"/>
    <property type="evidence" value="ECO:0007669"/>
    <property type="project" value="UniProtKB-UniRule"/>
</dbReference>
<evidence type="ECO:0000256" key="16">
    <source>
        <dbReference type="ARBA" id="ARBA00023316"/>
    </source>
</evidence>
<reference evidence="21 22" key="1">
    <citation type="submission" date="2019-02" db="EMBL/GenBank/DDBJ databases">
        <title>Genomic Encyclopedia of Type Strains, Phase IV (KMG-IV): sequencing the most valuable type-strain genomes for metagenomic binning, comparative biology and taxonomic classification.</title>
        <authorList>
            <person name="Goeker M."/>
        </authorList>
    </citation>
    <scope>NUCLEOTIDE SEQUENCE [LARGE SCALE GENOMIC DNA]</scope>
    <source>
        <strain evidence="21 22">DSM 17196</strain>
    </source>
</reference>
<sequence length="362" mass="40342">MNQKRNQKTNAGLTFLSKKATFTPMIIEKNKSLKSYNTFGIEVKATEFVEVTTEEDLLRILLQYQGKPIFILSGGSNMLLTKDIEALVIHIKIEGITTEKTDDQHKIRINVGAGESWHDFVLYCIKNNFGGVENLSLIPGYVGSAPIQNIGAYGVELKDTFHSCQAIEVATGKRITFTKEDCQFGYRDSIFKRKAKNKYIITQVSFVLTTQNHQLHTAYGAITAELAKNNISQPTIQNISDAVIAIRKSKLPNPKEIGNSGSFFKNPVISKAKFNNILKAYPNAPSYVIDENSIKVPAGWLIEQCGFKGKRWGDAGIHKNQALVLVNYANATGSEIKQIAENIKETIKSRFDISLESEVNIF</sequence>
<evidence type="ECO:0000256" key="19">
    <source>
        <dbReference type="HAMAP-Rule" id="MF_00037"/>
    </source>
</evidence>
<dbReference type="GO" id="GO:0071555">
    <property type="term" value="P:cell wall organization"/>
    <property type="evidence" value="ECO:0007669"/>
    <property type="project" value="UniProtKB-KW"/>
</dbReference>
<evidence type="ECO:0000259" key="20">
    <source>
        <dbReference type="PROSITE" id="PS51387"/>
    </source>
</evidence>
<keyword evidence="16 19" id="KW-0961">Cell wall biogenesis/degradation</keyword>
<comment type="caution">
    <text evidence="21">The sequence shown here is derived from an EMBL/GenBank/DDBJ whole genome shotgun (WGS) entry which is preliminary data.</text>
</comment>
<dbReference type="SUPFAM" id="SSF56194">
    <property type="entry name" value="Uridine diphospho-N-Acetylenolpyruvylglucosamine reductase, MurB, C-terminal domain"/>
    <property type="match status" value="1"/>
</dbReference>
<dbReference type="GO" id="GO:0005829">
    <property type="term" value="C:cytosol"/>
    <property type="evidence" value="ECO:0007669"/>
    <property type="project" value="TreeGrafter"/>
</dbReference>
<comment type="cofactor">
    <cofactor evidence="1 19">
        <name>FAD</name>
        <dbReference type="ChEBI" id="CHEBI:57692"/>
    </cofactor>
</comment>
<evidence type="ECO:0000313" key="22">
    <source>
        <dbReference type="Proteomes" id="UP000292262"/>
    </source>
</evidence>
<comment type="pathway">
    <text evidence="4 19">Cell wall biogenesis; peptidoglycan biosynthesis.</text>
</comment>
<dbReference type="GO" id="GO:0008360">
    <property type="term" value="P:regulation of cell shape"/>
    <property type="evidence" value="ECO:0007669"/>
    <property type="project" value="UniProtKB-KW"/>
</dbReference>